<proteinExistence type="inferred from homology"/>
<protein>
    <submittedName>
        <fullName evidence="9">MFS domain-containing protein</fullName>
    </submittedName>
</protein>
<dbReference type="GO" id="GO:0022857">
    <property type="term" value="F:transmembrane transporter activity"/>
    <property type="evidence" value="ECO:0007669"/>
    <property type="project" value="InterPro"/>
</dbReference>
<keyword evidence="3" id="KW-0813">Transport</keyword>
<dbReference type="GO" id="GO:0016020">
    <property type="term" value="C:membrane"/>
    <property type="evidence" value="ECO:0007669"/>
    <property type="project" value="TreeGrafter"/>
</dbReference>
<feature type="transmembrane region" description="Helical" evidence="7">
    <location>
        <begin position="122"/>
        <end position="143"/>
    </location>
</feature>
<keyword evidence="5 7" id="KW-1133">Transmembrane helix</keyword>
<dbReference type="FunFam" id="1.20.1250.20:FF:000286">
    <property type="entry name" value="MFS efflux transporter"/>
    <property type="match status" value="1"/>
</dbReference>
<sequence length="435" mass="46389">MDTPTSEKSINLDQAILPSLPRPSLPRRTRAERWSEHYQIIALSGTLFLSGWNDGSLGPLIPKIQEFYHLSYTIVSLLFVFKCTGYILGAIGSMGLTEKYGFGKLLIVGAAFQIVGNSLQSAALGLPFPVFVLGNFLTGVGLATQNAQSTAYVASLSSAPEAKMGITQAAYGAGALVSPLVATQFTRLSHGKWSYSYIITVGLNLLNAVHCAVVFRGKTQRECLSSIGQREQHVPAEGVDEPSYLRQMLSIKAVHLLALFLFVYVGTEVTIGGWIVSFMITVRHGGSSSGYISAGFWGGLMLGRVLLLPLNKLIGEVRAVYVYTATAIGLELLIYLVPSLLLSSISVALVGLCLGPMFPIGMNHAARILPPKLLTASIAWVAGISISGAAVLPFVTGAIAGQRGIGSLEPFVIGMLVLLGLLWTTVPRKRVLVLV</sequence>
<keyword evidence="10" id="KW-1185">Reference proteome</keyword>
<feature type="transmembrane region" description="Helical" evidence="7">
    <location>
        <begin position="194"/>
        <end position="215"/>
    </location>
</feature>
<dbReference type="OrthoDB" id="413079at2759"/>
<evidence type="ECO:0000256" key="3">
    <source>
        <dbReference type="ARBA" id="ARBA00022448"/>
    </source>
</evidence>
<comment type="subcellular location">
    <subcellularLocation>
        <location evidence="1">Endomembrane system</location>
        <topology evidence="1">Multi-pass membrane protein</topology>
    </subcellularLocation>
</comment>
<dbReference type="Proteomes" id="UP000636479">
    <property type="component" value="Unassembled WGS sequence"/>
</dbReference>
<evidence type="ECO:0000313" key="9">
    <source>
        <dbReference type="EMBL" id="KAF7292115.1"/>
    </source>
</evidence>
<feature type="transmembrane region" description="Helical" evidence="7">
    <location>
        <begin position="288"/>
        <end position="307"/>
    </location>
</feature>
<feature type="transmembrane region" description="Helical" evidence="7">
    <location>
        <begin position="373"/>
        <end position="395"/>
    </location>
</feature>
<comment type="similarity">
    <text evidence="2">Belongs to the major facilitator superfamily.</text>
</comment>
<feature type="transmembrane region" description="Helical" evidence="7">
    <location>
        <begin position="67"/>
        <end position="88"/>
    </location>
</feature>
<evidence type="ECO:0000256" key="5">
    <source>
        <dbReference type="ARBA" id="ARBA00022989"/>
    </source>
</evidence>
<evidence type="ECO:0000256" key="1">
    <source>
        <dbReference type="ARBA" id="ARBA00004127"/>
    </source>
</evidence>
<dbReference type="PANTHER" id="PTHR23514">
    <property type="entry name" value="BYPASS OF STOP CODON PROTEIN 6"/>
    <property type="match status" value="1"/>
</dbReference>
<evidence type="ECO:0000256" key="7">
    <source>
        <dbReference type="SAM" id="Phobius"/>
    </source>
</evidence>
<evidence type="ECO:0000313" key="10">
    <source>
        <dbReference type="Proteomes" id="UP000636479"/>
    </source>
</evidence>
<feature type="transmembrane region" description="Helical" evidence="7">
    <location>
        <begin position="256"/>
        <end position="282"/>
    </location>
</feature>
<dbReference type="RefSeq" id="XP_037214842.1">
    <property type="nucleotide sequence ID" value="XM_037368874.1"/>
</dbReference>
<accession>A0A8H6S2P4</accession>
<dbReference type="EMBL" id="JACAZF010000012">
    <property type="protein sequence ID" value="KAF7292115.1"/>
    <property type="molecule type" value="Genomic_DNA"/>
</dbReference>
<feature type="transmembrane region" description="Helical" evidence="7">
    <location>
        <begin position="319"/>
        <end position="337"/>
    </location>
</feature>
<dbReference type="PROSITE" id="PS50850">
    <property type="entry name" value="MFS"/>
    <property type="match status" value="1"/>
</dbReference>
<dbReference type="Pfam" id="PF07690">
    <property type="entry name" value="MFS_1"/>
    <property type="match status" value="1"/>
</dbReference>
<reference evidence="9" key="1">
    <citation type="submission" date="2020-05" db="EMBL/GenBank/DDBJ databases">
        <title>Mycena genomes resolve the evolution of fungal bioluminescence.</title>
        <authorList>
            <person name="Tsai I.J."/>
        </authorList>
    </citation>
    <scope>NUCLEOTIDE SEQUENCE</scope>
    <source>
        <strain evidence="9">171206Taipei</strain>
    </source>
</reference>
<dbReference type="SUPFAM" id="SSF103473">
    <property type="entry name" value="MFS general substrate transporter"/>
    <property type="match status" value="1"/>
</dbReference>
<dbReference type="InterPro" id="IPR020846">
    <property type="entry name" value="MFS_dom"/>
</dbReference>
<dbReference type="InterPro" id="IPR036259">
    <property type="entry name" value="MFS_trans_sf"/>
</dbReference>
<feature type="transmembrane region" description="Helical" evidence="7">
    <location>
        <begin position="407"/>
        <end position="426"/>
    </location>
</feature>
<dbReference type="InterPro" id="IPR011701">
    <property type="entry name" value="MFS"/>
</dbReference>
<dbReference type="PANTHER" id="PTHR23514:SF3">
    <property type="entry name" value="BYPASS OF STOP CODON PROTEIN 6"/>
    <property type="match status" value="1"/>
</dbReference>
<evidence type="ECO:0000259" key="8">
    <source>
        <dbReference type="PROSITE" id="PS50850"/>
    </source>
</evidence>
<keyword evidence="4 7" id="KW-0812">Transmembrane</keyword>
<feature type="transmembrane region" description="Helical" evidence="7">
    <location>
        <begin position="164"/>
        <end position="182"/>
    </location>
</feature>
<dbReference type="GO" id="GO:0012505">
    <property type="term" value="C:endomembrane system"/>
    <property type="evidence" value="ECO:0007669"/>
    <property type="project" value="UniProtKB-SubCell"/>
</dbReference>
<dbReference type="AlphaFoldDB" id="A0A8H6S2P4"/>
<feature type="transmembrane region" description="Helical" evidence="7">
    <location>
        <begin position="343"/>
        <end position="361"/>
    </location>
</feature>
<name>A0A8H6S2P4_9AGAR</name>
<comment type="caution">
    <text evidence="9">The sequence shown here is derived from an EMBL/GenBank/DDBJ whole genome shotgun (WGS) entry which is preliminary data.</text>
</comment>
<dbReference type="Gene3D" id="1.20.1250.20">
    <property type="entry name" value="MFS general substrate transporter like domains"/>
    <property type="match status" value="2"/>
</dbReference>
<dbReference type="GeneID" id="59351390"/>
<evidence type="ECO:0000256" key="4">
    <source>
        <dbReference type="ARBA" id="ARBA00022692"/>
    </source>
</evidence>
<gene>
    <name evidence="9" type="ORF">MIND_01238400</name>
</gene>
<feature type="domain" description="Major facilitator superfamily (MFS) profile" evidence="8">
    <location>
        <begin position="39"/>
        <end position="432"/>
    </location>
</feature>
<keyword evidence="6 7" id="KW-0472">Membrane</keyword>
<evidence type="ECO:0000256" key="2">
    <source>
        <dbReference type="ARBA" id="ARBA00008335"/>
    </source>
</evidence>
<dbReference type="InterPro" id="IPR051788">
    <property type="entry name" value="MFS_Transporter"/>
</dbReference>
<evidence type="ECO:0000256" key="6">
    <source>
        <dbReference type="ARBA" id="ARBA00023136"/>
    </source>
</evidence>
<organism evidence="9 10">
    <name type="scientific">Mycena indigotica</name>
    <dbReference type="NCBI Taxonomy" id="2126181"/>
    <lineage>
        <taxon>Eukaryota</taxon>
        <taxon>Fungi</taxon>
        <taxon>Dikarya</taxon>
        <taxon>Basidiomycota</taxon>
        <taxon>Agaricomycotina</taxon>
        <taxon>Agaricomycetes</taxon>
        <taxon>Agaricomycetidae</taxon>
        <taxon>Agaricales</taxon>
        <taxon>Marasmiineae</taxon>
        <taxon>Mycenaceae</taxon>
        <taxon>Mycena</taxon>
    </lineage>
</organism>